<evidence type="ECO:0000256" key="2">
    <source>
        <dbReference type="PROSITE-ProRule" id="PRU00023"/>
    </source>
</evidence>
<dbReference type="AlphaFoldDB" id="A0A8H5JR08"/>
<comment type="caution">
    <text evidence="5">The sequence shown here is derived from an EMBL/GenBank/DDBJ whole genome shotgun (WGS) entry which is preliminary data.</text>
</comment>
<accession>A0A8H5JR08</accession>
<proteinExistence type="predicted"/>
<dbReference type="InterPro" id="IPR036770">
    <property type="entry name" value="Ankyrin_rpt-contain_sf"/>
</dbReference>
<keyword evidence="6" id="KW-1185">Reference proteome</keyword>
<evidence type="ECO:0000256" key="3">
    <source>
        <dbReference type="SAM" id="MobiDB-lite"/>
    </source>
</evidence>
<dbReference type="Gene3D" id="3.40.50.300">
    <property type="entry name" value="P-loop containing nucleotide triphosphate hydrolases"/>
    <property type="match status" value="1"/>
</dbReference>
<sequence>MNRHNSRIVKPVEEKPGGAPSRRPDVETDRDFDVLSFTESYSDRHEIGHEKKNEEYRKQEEILMDLGLDFVRREATDENGKIATINPHPKLSIAHDLVSFLLSRKAATSHLFRRHPIPSGTAPHPFPLNMFMGKWTSWTSFTLSKSKDVQPGTRQCCQLMKPGDIEVITVSNDKFVQLMSLLTGDELLMMSIWKMPDASRHWKGVDTAILTWSGLFSRPNKFDEDLLTEKDRANDIIMLISRIRDIIFLATLFCGSCQAKINGLSFPTRKLAGISVINTPIVQDAEAFALKHSTYPIYKHVMQSWLYGVLMINANETLSDSVDLEVHAVATLLHDLGWDTTEASSIISADPRFEVDGAFAAREFIQEHQDGKFWHERNVQLVWDAIALHTERSISYFKELDVQVVSKGIAMDFSGPGYGVSGEDYAAIVKAFPKSDLKDSVNDTIIWLCDTKPQTTYGATGKTFITSNFVSRILDDQILPSTGAGVYHFGRHELQYNLADYNLALRSITRQLVSQLPQNSTLLAQILETIEDGLGDTESTVSILQMLGSAFCRIVIILDGADSSNEAALHELLKIVLKEKTQLRIILASRGPPSQALLDTFGITTITAHATDEDLSLYQARAIDEAPVNSEVLDDSHTRLFPYQKLMDMADGRFLPIISTWFSNIASQPNTVLLSLVESWSSNPRVDVPRAFCEALVNEIQTSKHSEMTLCSLYYLVYGEENGYTFTPSMLWEALIAWGIRDEDSTVFTLTQISNACANFAFIDSKTKVIKLRSSLLLDYLRSEVFDDRYHARHIRATFLYLTRSDQEGACRSSQELKDRLKAHPFLCYAARTLAPSLAAFPSLPYDRDFLRMTTSHRSVDSYLQAAEAWPYIDEESYDEFEAEEERWRCYTKGYTPLHLAAHFGARETLIQTLVDRGDNIEAQAANGQTALHIAAEIGDSPHTVKRLLECGANVAAVDEDGLTPLAHAIVYGCLESVRLLISHGADINALDEEDLLECSREKPDIAEFLVGLGVEMPVEESEPEPGE</sequence>
<protein>
    <submittedName>
        <fullName evidence="5">Ankyrin-2</fullName>
    </submittedName>
</protein>
<feature type="region of interest" description="Disordered" evidence="3">
    <location>
        <begin position="1"/>
        <end position="29"/>
    </location>
</feature>
<gene>
    <name evidence="5" type="ORF">FPHYL_6782</name>
</gene>
<dbReference type="PANTHER" id="PTHR35569">
    <property type="entry name" value="CYANAMIDE HYDRATASE DDI2-RELATED"/>
    <property type="match status" value="1"/>
</dbReference>
<feature type="repeat" description="ANK" evidence="2">
    <location>
        <begin position="927"/>
        <end position="960"/>
    </location>
</feature>
<dbReference type="SMART" id="SM00248">
    <property type="entry name" value="ANK"/>
    <property type="match status" value="3"/>
</dbReference>
<dbReference type="InterPro" id="IPR027417">
    <property type="entry name" value="P-loop_NTPase"/>
</dbReference>
<dbReference type="PRINTS" id="PR01415">
    <property type="entry name" value="ANKYRIN"/>
</dbReference>
<dbReference type="Gene3D" id="1.25.40.20">
    <property type="entry name" value="Ankyrin repeat-containing domain"/>
    <property type="match status" value="1"/>
</dbReference>
<dbReference type="EMBL" id="JAAOAQ010000240">
    <property type="protein sequence ID" value="KAF5560100.1"/>
    <property type="molecule type" value="Genomic_DNA"/>
</dbReference>
<reference evidence="5 6" key="1">
    <citation type="submission" date="2020-05" db="EMBL/GenBank/DDBJ databases">
        <title>Identification and distribution of gene clusters putatively required for synthesis of sphingolipid metabolism inhibitors in phylogenetically diverse species of the filamentous fungus Fusarium.</title>
        <authorList>
            <person name="Kim H.-S."/>
            <person name="Busman M."/>
            <person name="Brown D.W."/>
            <person name="Divon H."/>
            <person name="Uhlig S."/>
            <person name="Proctor R.H."/>
        </authorList>
    </citation>
    <scope>NUCLEOTIDE SEQUENCE [LARGE SCALE GENOMIC DNA]</scope>
    <source>
        <strain evidence="5 6">NRRL 13617</strain>
    </source>
</reference>
<evidence type="ECO:0000313" key="5">
    <source>
        <dbReference type="EMBL" id="KAF5560100.1"/>
    </source>
</evidence>
<dbReference type="Pfam" id="PF24883">
    <property type="entry name" value="NPHP3_N"/>
    <property type="match status" value="1"/>
</dbReference>
<dbReference type="PROSITE" id="PS50088">
    <property type="entry name" value="ANK_REPEAT"/>
    <property type="match status" value="3"/>
</dbReference>
<dbReference type="OrthoDB" id="2378324at2759"/>
<feature type="compositionally biased region" description="Basic and acidic residues" evidence="3">
    <location>
        <begin position="10"/>
        <end position="29"/>
    </location>
</feature>
<feature type="domain" description="Nephrocystin 3-like N-terminal" evidence="4">
    <location>
        <begin position="459"/>
        <end position="590"/>
    </location>
</feature>
<evidence type="ECO:0000256" key="1">
    <source>
        <dbReference type="ARBA" id="ARBA00022737"/>
    </source>
</evidence>
<evidence type="ECO:0000259" key="4">
    <source>
        <dbReference type="Pfam" id="PF24883"/>
    </source>
</evidence>
<feature type="repeat" description="ANK" evidence="2">
    <location>
        <begin position="961"/>
        <end position="993"/>
    </location>
</feature>
<dbReference type="Pfam" id="PF12796">
    <property type="entry name" value="Ank_2"/>
    <property type="match status" value="1"/>
</dbReference>
<keyword evidence="1" id="KW-0677">Repeat</keyword>
<feature type="repeat" description="ANK" evidence="2">
    <location>
        <begin position="893"/>
        <end position="926"/>
    </location>
</feature>
<name>A0A8H5JR08_9HYPO</name>
<dbReference type="InterPro" id="IPR056884">
    <property type="entry name" value="NPHP3-like_N"/>
</dbReference>
<dbReference type="PANTHER" id="PTHR35569:SF1">
    <property type="entry name" value="CYANAMIDE HYDRATASE DDI2-RELATED"/>
    <property type="match status" value="1"/>
</dbReference>
<evidence type="ECO:0000313" key="6">
    <source>
        <dbReference type="Proteomes" id="UP000582016"/>
    </source>
</evidence>
<dbReference type="SUPFAM" id="SSF48403">
    <property type="entry name" value="Ankyrin repeat"/>
    <property type="match status" value="1"/>
</dbReference>
<dbReference type="Proteomes" id="UP000582016">
    <property type="component" value="Unassembled WGS sequence"/>
</dbReference>
<dbReference type="PROSITE" id="PS50297">
    <property type="entry name" value="ANK_REP_REGION"/>
    <property type="match status" value="3"/>
</dbReference>
<dbReference type="InterPro" id="IPR002110">
    <property type="entry name" value="Ankyrin_rpt"/>
</dbReference>
<organism evidence="5 6">
    <name type="scientific">Fusarium phyllophilum</name>
    <dbReference type="NCBI Taxonomy" id="47803"/>
    <lineage>
        <taxon>Eukaryota</taxon>
        <taxon>Fungi</taxon>
        <taxon>Dikarya</taxon>
        <taxon>Ascomycota</taxon>
        <taxon>Pezizomycotina</taxon>
        <taxon>Sordariomycetes</taxon>
        <taxon>Hypocreomycetidae</taxon>
        <taxon>Hypocreales</taxon>
        <taxon>Nectriaceae</taxon>
        <taxon>Fusarium</taxon>
        <taxon>Fusarium fujikuroi species complex</taxon>
    </lineage>
</organism>
<keyword evidence="2" id="KW-0040">ANK repeat</keyword>